<evidence type="ECO:0000256" key="1">
    <source>
        <dbReference type="SAM" id="Coils"/>
    </source>
</evidence>
<comment type="caution">
    <text evidence="4">The sequence shown here is derived from an EMBL/GenBank/DDBJ whole genome shotgun (WGS) entry which is preliminary data.</text>
</comment>
<feature type="region of interest" description="Disordered" evidence="2">
    <location>
        <begin position="1"/>
        <end position="51"/>
    </location>
</feature>
<sequence length="291" mass="33522">MPLQHSPKGLSASENDISTPASTKQQASGSTLNITHRNSKRIRMSDDEQEDSLESFKKDIKQMLGDVINQQNERLNTLEKHMTEIIEKNNQDIGTTLNFMSEQITGIQSQITRLENEKKSTSVEIQQLNDKIDILEKNMRKFNMNCATSHYLFKSLNIDTLYTEIKDVYRVPRKSDKNNTTMVIVELSSTLVKSKVLDAVKLFNKNNHTDQLNTTHLGLKTSKEPIFVSEHLSPKTKRIHYKARDLAKTDNYKFCWVSYGNVFLRKDENSPHILIKSEEFLTTLNKKENKA</sequence>
<accession>A0A8S4GBW2</accession>
<dbReference type="Pfam" id="PF25298">
    <property type="entry name" value="Baculo_FP_2nd"/>
    <property type="match status" value="1"/>
</dbReference>
<proteinExistence type="predicted"/>
<feature type="domain" description="FP protein C-terminal" evidence="3">
    <location>
        <begin position="233"/>
        <end position="282"/>
    </location>
</feature>
<dbReference type="EMBL" id="CAJHNJ030000372">
    <property type="protein sequence ID" value="CAG9137639.1"/>
    <property type="molecule type" value="Genomic_DNA"/>
</dbReference>
<feature type="coiled-coil region" evidence="1">
    <location>
        <begin position="68"/>
        <end position="145"/>
    </location>
</feature>
<dbReference type="AlphaFoldDB" id="A0A8S4GBW2"/>
<reference evidence="4" key="1">
    <citation type="submission" date="2020-11" db="EMBL/GenBank/DDBJ databases">
        <authorList>
            <person name="Whiteford S."/>
        </authorList>
    </citation>
    <scope>NUCLEOTIDE SEQUENCE</scope>
</reference>
<protein>
    <submittedName>
        <fullName evidence="4">(diamondback moth) hypothetical protein</fullName>
    </submittedName>
</protein>
<gene>
    <name evidence="4" type="ORF">PLXY2_LOCUS15892</name>
</gene>
<dbReference type="InterPro" id="IPR057251">
    <property type="entry name" value="FP_C"/>
</dbReference>
<keyword evidence="1" id="KW-0175">Coiled coil</keyword>
<evidence type="ECO:0000259" key="3">
    <source>
        <dbReference type="Pfam" id="PF25298"/>
    </source>
</evidence>
<evidence type="ECO:0000313" key="5">
    <source>
        <dbReference type="Proteomes" id="UP000653454"/>
    </source>
</evidence>
<feature type="compositionally biased region" description="Polar residues" evidence="2">
    <location>
        <begin position="12"/>
        <end position="36"/>
    </location>
</feature>
<organism evidence="4 5">
    <name type="scientific">Plutella xylostella</name>
    <name type="common">Diamondback moth</name>
    <name type="synonym">Plutella maculipennis</name>
    <dbReference type="NCBI Taxonomy" id="51655"/>
    <lineage>
        <taxon>Eukaryota</taxon>
        <taxon>Metazoa</taxon>
        <taxon>Ecdysozoa</taxon>
        <taxon>Arthropoda</taxon>
        <taxon>Hexapoda</taxon>
        <taxon>Insecta</taxon>
        <taxon>Pterygota</taxon>
        <taxon>Neoptera</taxon>
        <taxon>Endopterygota</taxon>
        <taxon>Lepidoptera</taxon>
        <taxon>Glossata</taxon>
        <taxon>Ditrysia</taxon>
        <taxon>Yponomeutoidea</taxon>
        <taxon>Plutellidae</taxon>
        <taxon>Plutella</taxon>
    </lineage>
</organism>
<name>A0A8S4GBW2_PLUXY</name>
<keyword evidence="5" id="KW-1185">Reference proteome</keyword>
<evidence type="ECO:0000313" key="4">
    <source>
        <dbReference type="EMBL" id="CAG9137639.1"/>
    </source>
</evidence>
<evidence type="ECO:0000256" key="2">
    <source>
        <dbReference type="SAM" id="MobiDB-lite"/>
    </source>
</evidence>
<dbReference type="Proteomes" id="UP000653454">
    <property type="component" value="Unassembled WGS sequence"/>
</dbReference>